<accession>A0A835Y7P6</accession>
<sequence length="934" mass="94790">MDLEPPEAANTASSVLVDQPRGLVASEATSQPALASLPPNVWVDLSSRLGPASIRSLRATCRALRISASRSTWLQAPWPGPRPGPPPSSPAAPDPGHLPGPPPNPVPCPSAFNDVGRLELTLWPRLAAADIVCIASACPLLASLRLHRGPAGGLPAPASPAGAAVGSSGVGTGVRPPTGLLGRGAGVEPWPVVGLPFAPLASLPRLRELGLIDLPPPERSRPPGLPREALVSLGAAADQLTSLELYGTAPTLELRYCLSRLTRLTCLRLGVLPEAWEANGKRLAQPTPQSLAALRRLRRLSLALVVAAPPAPSAASSLPELPVEVYGMLLTAPPGALEELELDLPPPALAAALAGPGKAATRPPPPPPPPAGWLEPATLAVSPEWVEVLMRAGMSVRKLKALQLRGFPAAGPPGPGMDPHSWVSWAPARAPADWLLCNWGRHVPAPLVAWTLKRVAAAAAAVTGCGGGGGGGNEAAAVVVGGRDRTADLAAGRVTLAALAAEAEAEIADGPPWPPLPTGMRLSVCLLETVTRLEHIAGWWDEHRVGSGRLPSDPLPPAPRHNLWRCLAQAQALDLDIRILPPPPGWAGPAGPGLGLPLGAGGPAPGLWGPEAAAEPGGGAGGIPAVPPVPQAPYDAARLSAWASGDPVVTGVATACLRWLPCQLPNLYGLSLPYNSLDMVGLELVAAGLPLLRRLDVGHVLLPAAARVEQGLTALCRLRHVRRLCIGGLSFTTGPQPTAGQLADIALDVGLMGGLMMGPDGDAPGPSGSAPGPGGSLLPHRGAGPSGAPGGATGVGGLGDVGSPQVGTAVSVALRRAGSLAHLSLGFRRWLERAEAVEVVGPGGPGALSLDQALAVNRWLERHEAVTERCASVSGIASGQGTADEARVEGRGEVGEEGAGCPPGGWLPGPGAVLSLHERWAGQGRVGAWGGLGV</sequence>
<comment type="caution">
    <text evidence="2">The sequence shown here is derived from an EMBL/GenBank/DDBJ whole genome shotgun (WGS) entry which is preliminary data.</text>
</comment>
<evidence type="ECO:0000313" key="2">
    <source>
        <dbReference type="EMBL" id="KAG2497598.1"/>
    </source>
</evidence>
<dbReference type="OrthoDB" id="550560at2759"/>
<feature type="compositionally biased region" description="Pro residues" evidence="1">
    <location>
        <begin position="78"/>
        <end position="106"/>
    </location>
</feature>
<proteinExistence type="predicted"/>
<evidence type="ECO:0000313" key="3">
    <source>
        <dbReference type="Proteomes" id="UP000612055"/>
    </source>
</evidence>
<reference evidence="2" key="1">
    <citation type="journal article" date="2020" name="bioRxiv">
        <title>Comparative genomics of Chlamydomonas.</title>
        <authorList>
            <person name="Craig R.J."/>
            <person name="Hasan A.R."/>
            <person name="Ness R.W."/>
            <person name="Keightley P.D."/>
        </authorList>
    </citation>
    <scope>NUCLEOTIDE SEQUENCE</scope>
    <source>
        <strain evidence="2">CCAP 11/70</strain>
    </source>
</reference>
<evidence type="ECO:0000256" key="1">
    <source>
        <dbReference type="SAM" id="MobiDB-lite"/>
    </source>
</evidence>
<evidence type="ECO:0008006" key="4">
    <source>
        <dbReference type="Google" id="ProtNLM"/>
    </source>
</evidence>
<protein>
    <recommendedName>
        <fullName evidence="4">F-box domain-containing protein</fullName>
    </recommendedName>
</protein>
<dbReference type="EMBL" id="JAEHOE010000013">
    <property type="protein sequence ID" value="KAG2497598.1"/>
    <property type="molecule type" value="Genomic_DNA"/>
</dbReference>
<dbReference type="Proteomes" id="UP000612055">
    <property type="component" value="Unassembled WGS sequence"/>
</dbReference>
<feature type="region of interest" description="Disordered" evidence="1">
    <location>
        <begin position="757"/>
        <end position="799"/>
    </location>
</feature>
<feature type="compositionally biased region" description="Gly residues" evidence="1">
    <location>
        <begin position="784"/>
        <end position="799"/>
    </location>
</feature>
<feature type="compositionally biased region" description="Low complexity" evidence="1">
    <location>
        <begin position="757"/>
        <end position="783"/>
    </location>
</feature>
<dbReference type="AlphaFoldDB" id="A0A835Y7P6"/>
<feature type="region of interest" description="Disordered" evidence="1">
    <location>
        <begin position="74"/>
        <end position="106"/>
    </location>
</feature>
<dbReference type="SUPFAM" id="SSF52058">
    <property type="entry name" value="L domain-like"/>
    <property type="match status" value="1"/>
</dbReference>
<organism evidence="2 3">
    <name type="scientific">Edaphochlamys debaryana</name>
    <dbReference type="NCBI Taxonomy" id="47281"/>
    <lineage>
        <taxon>Eukaryota</taxon>
        <taxon>Viridiplantae</taxon>
        <taxon>Chlorophyta</taxon>
        <taxon>core chlorophytes</taxon>
        <taxon>Chlorophyceae</taxon>
        <taxon>CS clade</taxon>
        <taxon>Chlamydomonadales</taxon>
        <taxon>Chlamydomonadales incertae sedis</taxon>
        <taxon>Edaphochlamys</taxon>
    </lineage>
</organism>
<gene>
    <name evidence="2" type="ORF">HYH03_004343</name>
</gene>
<name>A0A835Y7P6_9CHLO</name>
<keyword evidence="3" id="KW-1185">Reference proteome</keyword>